<dbReference type="Gene3D" id="3.40.50.410">
    <property type="entry name" value="von Willebrand factor, type A domain"/>
    <property type="match status" value="1"/>
</dbReference>
<dbReference type="RefSeq" id="WP_015758437.1">
    <property type="nucleotide sequence ID" value="NC_013216.1"/>
</dbReference>
<protein>
    <submittedName>
        <fullName evidence="3">von Willebrand factor type A</fullName>
    </submittedName>
</protein>
<feature type="compositionally biased region" description="Pro residues" evidence="1">
    <location>
        <begin position="208"/>
        <end position="219"/>
    </location>
</feature>
<evidence type="ECO:0000256" key="1">
    <source>
        <dbReference type="SAM" id="MobiDB-lite"/>
    </source>
</evidence>
<evidence type="ECO:0000313" key="4">
    <source>
        <dbReference type="Proteomes" id="UP000002217"/>
    </source>
</evidence>
<name>C8W3F9_DESAS</name>
<dbReference type="OrthoDB" id="9806395at2"/>
<dbReference type="EMBL" id="CP001720">
    <property type="protein sequence ID" value="ACV63745.1"/>
    <property type="molecule type" value="Genomic_DNA"/>
</dbReference>
<dbReference type="SMR" id="C8W3F9"/>
<dbReference type="InterPro" id="IPR036465">
    <property type="entry name" value="vWFA_dom_sf"/>
</dbReference>
<proteinExistence type="predicted"/>
<sequence length="219" mass="24329">MFNEVEGLSRRLPVYLLLDRSGSMFGEPIEAVKQGVKYMISELKKEPQAIETAYISVITFGSDARQDVQLTELAAFKEPQIEANGTTSLGAALHILNNCFDNEVRKSTPTQKGDYKPLVFIMTDGEPTDDWENAAREIKQKSGKVANIVAVGCGPDVNTDTLKKITDIVLLMSSYQPEDFKQFFRWVSQSVKQASIKFTKDSDQPTNLPAPPPTIQIIP</sequence>
<dbReference type="InterPro" id="IPR050525">
    <property type="entry name" value="ECM_Assembly_Org"/>
</dbReference>
<dbReference type="AlphaFoldDB" id="C8W3F9"/>
<dbReference type="InterPro" id="IPR011392">
    <property type="entry name" value="Tellurite-R_TerY"/>
</dbReference>
<dbReference type="eggNOG" id="COG4245">
    <property type="taxonomic scope" value="Bacteria"/>
</dbReference>
<organism evidence="3 4">
    <name type="scientific">Desulfofarcimen acetoxidans (strain ATCC 49208 / DSM 771 / KCTC 5769 / VKM B-1644 / 5575)</name>
    <name type="common">Desulfotomaculum acetoxidans</name>
    <dbReference type="NCBI Taxonomy" id="485916"/>
    <lineage>
        <taxon>Bacteria</taxon>
        <taxon>Bacillati</taxon>
        <taxon>Bacillota</taxon>
        <taxon>Clostridia</taxon>
        <taxon>Eubacteriales</taxon>
        <taxon>Peptococcaceae</taxon>
        <taxon>Desulfofarcimen</taxon>
    </lineage>
</organism>
<dbReference type="SUPFAM" id="SSF53300">
    <property type="entry name" value="vWA-like"/>
    <property type="match status" value="1"/>
</dbReference>
<reference evidence="3 4" key="1">
    <citation type="journal article" date="2009" name="Stand. Genomic Sci.">
        <title>Complete genome sequence of Desulfotomaculum acetoxidans type strain (5575).</title>
        <authorList>
            <person name="Spring S."/>
            <person name="Lapidus A."/>
            <person name="Schroder M."/>
            <person name="Gleim D."/>
            <person name="Sims D."/>
            <person name="Meincke L."/>
            <person name="Glavina Del Rio T."/>
            <person name="Tice H."/>
            <person name="Copeland A."/>
            <person name="Cheng J.F."/>
            <person name="Lucas S."/>
            <person name="Chen F."/>
            <person name="Nolan M."/>
            <person name="Bruce D."/>
            <person name="Goodwin L."/>
            <person name="Pitluck S."/>
            <person name="Ivanova N."/>
            <person name="Mavromatis K."/>
            <person name="Mikhailova N."/>
            <person name="Pati A."/>
            <person name="Chen A."/>
            <person name="Palaniappan K."/>
            <person name="Land M."/>
            <person name="Hauser L."/>
            <person name="Chang Y.J."/>
            <person name="Jeffries C.D."/>
            <person name="Chain P."/>
            <person name="Saunders E."/>
            <person name="Brettin T."/>
            <person name="Detter J.C."/>
            <person name="Goker M."/>
            <person name="Bristow J."/>
            <person name="Eisen J.A."/>
            <person name="Markowitz V."/>
            <person name="Hugenholtz P."/>
            <person name="Kyrpides N.C."/>
            <person name="Klenk H.P."/>
            <person name="Han C."/>
        </authorList>
    </citation>
    <scope>NUCLEOTIDE SEQUENCE [LARGE SCALE GENOMIC DNA]</scope>
    <source>
        <strain evidence="4">ATCC 49208 / DSM 771 / VKM B-1644</strain>
    </source>
</reference>
<dbReference type="SMART" id="SM00327">
    <property type="entry name" value="VWA"/>
    <property type="match status" value="1"/>
</dbReference>
<dbReference type="KEGG" id="dae:Dtox_2991"/>
<dbReference type="HOGENOM" id="CLU_082324_2_1_9"/>
<dbReference type="PROSITE" id="PS50234">
    <property type="entry name" value="VWFA"/>
    <property type="match status" value="1"/>
</dbReference>
<dbReference type="STRING" id="485916.Dtox_2991"/>
<evidence type="ECO:0000313" key="3">
    <source>
        <dbReference type="EMBL" id="ACV63745.1"/>
    </source>
</evidence>
<dbReference type="Proteomes" id="UP000002217">
    <property type="component" value="Chromosome"/>
</dbReference>
<evidence type="ECO:0000259" key="2">
    <source>
        <dbReference type="PROSITE" id="PS50234"/>
    </source>
</evidence>
<dbReference type="Pfam" id="PF00092">
    <property type="entry name" value="VWA"/>
    <property type="match status" value="1"/>
</dbReference>
<dbReference type="PANTHER" id="PTHR24020">
    <property type="entry name" value="COLLAGEN ALPHA"/>
    <property type="match status" value="1"/>
</dbReference>
<dbReference type="PIRSF" id="PIRSF020634">
    <property type="entry name" value="TerY_vWA"/>
    <property type="match status" value="1"/>
</dbReference>
<dbReference type="PANTHER" id="PTHR24020:SF20">
    <property type="entry name" value="PH DOMAIN-CONTAINING PROTEIN"/>
    <property type="match status" value="1"/>
</dbReference>
<feature type="domain" description="VWFA" evidence="2">
    <location>
        <begin position="13"/>
        <end position="191"/>
    </location>
</feature>
<keyword evidence="4" id="KW-1185">Reference proteome</keyword>
<gene>
    <name evidence="3" type="ordered locus">Dtox_2991</name>
</gene>
<dbReference type="InterPro" id="IPR002035">
    <property type="entry name" value="VWF_A"/>
</dbReference>
<feature type="region of interest" description="Disordered" evidence="1">
    <location>
        <begin position="200"/>
        <end position="219"/>
    </location>
</feature>
<accession>C8W3F9</accession>